<dbReference type="SUPFAM" id="SSF54593">
    <property type="entry name" value="Glyoxalase/Bleomycin resistance protein/Dihydroxybiphenyl dioxygenase"/>
    <property type="match status" value="1"/>
</dbReference>
<comment type="caution">
    <text evidence="2">The sequence shown here is derived from an EMBL/GenBank/DDBJ whole genome shotgun (WGS) entry which is preliminary data.</text>
</comment>
<dbReference type="PROSITE" id="PS51819">
    <property type="entry name" value="VOC"/>
    <property type="match status" value="1"/>
</dbReference>
<dbReference type="PANTHER" id="PTHR36503">
    <property type="entry name" value="BLR2520 PROTEIN"/>
    <property type="match status" value="1"/>
</dbReference>
<gene>
    <name evidence="2" type="ORF">KC614_02515</name>
</gene>
<dbReference type="EMBL" id="JAGQKZ010000016">
    <property type="protein sequence ID" value="MCA9392055.1"/>
    <property type="molecule type" value="Genomic_DNA"/>
</dbReference>
<feature type="domain" description="VOC" evidence="1">
    <location>
        <begin position="7"/>
        <end position="130"/>
    </location>
</feature>
<dbReference type="Proteomes" id="UP000751518">
    <property type="component" value="Unassembled WGS sequence"/>
</dbReference>
<protein>
    <submittedName>
        <fullName evidence="2">VOC family protein</fullName>
    </submittedName>
</protein>
<organism evidence="2 3">
    <name type="scientific">candidate division WWE3 bacterium</name>
    <dbReference type="NCBI Taxonomy" id="2053526"/>
    <lineage>
        <taxon>Bacteria</taxon>
        <taxon>Katanobacteria</taxon>
    </lineage>
</organism>
<sequence length="131" mass="14726">MYNLSMKLNAVAVTSKDLAQSMRFYELLGFKFAPLEEGEQHVDSINNTIPVKLMIDSHELATQLNGEEPTPANHASFAIEYDSPAEVNEIAKKIADEGFKVVKGPWDAFWGHRYATVQDPDSYLVDLYAKM</sequence>
<name>A0A955LK93_UNCKA</name>
<dbReference type="InterPro" id="IPR037523">
    <property type="entry name" value="VOC_core"/>
</dbReference>
<dbReference type="AlphaFoldDB" id="A0A955LK93"/>
<accession>A0A955LK93</accession>
<evidence type="ECO:0000313" key="3">
    <source>
        <dbReference type="Proteomes" id="UP000751518"/>
    </source>
</evidence>
<reference evidence="2" key="2">
    <citation type="journal article" date="2021" name="Microbiome">
        <title>Successional dynamics and alternative stable states in a saline activated sludge microbial community over 9 years.</title>
        <authorList>
            <person name="Wang Y."/>
            <person name="Ye J."/>
            <person name="Ju F."/>
            <person name="Liu L."/>
            <person name="Boyd J.A."/>
            <person name="Deng Y."/>
            <person name="Parks D.H."/>
            <person name="Jiang X."/>
            <person name="Yin X."/>
            <person name="Woodcroft B.J."/>
            <person name="Tyson G.W."/>
            <person name="Hugenholtz P."/>
            <person name="Polz M.F."/>
            <person name="Zhang T."/>
        </authorList>
    </citation>
    <scope>NUCLEOTIDE SEQUENCE</scope>
    <source>
        <strain evidence="2">HKST-UBA03</strain>
    </source>
</reference>
<dbReference type="PANTHER" id="PTHR36503:SF3">
    <property type="entry name" value="BLR0126 PROTEIN"/>
    <property type="match status" value="1"/>
</dbReference>
<dbReference type="Pfam" id="PF00903">
    <property type="entry name" value="Glyoxalase"/>
    <property type="match status" value="1"/>
</dbReference>
<dbReference type="Gene3D" id="3.10.180.10">
    <property type="entry name" value="2,3-Dihydroxybiphenyl 1,2-Dioxygenase, domain 1"/>
    <property type="match status" value="1"/>
</dbReference>
<reference evidence="2" key="1">
    <citation type="submission" date="2020-04" db="EMBL/GenBank/DDBJ databases">
        <authorList>
            <person name="Zhang T."/>
        </authorList>
    </citation>
    <scope>NUCLEOTIDE SEQUENCE</scope>
    <source>
        <strain evidence="2">HKST-UBA03</strain>
    </source>
</reference>
<dbReference type="InterPro" id="IPR004360">
    <property type="entry name" value="Glyas_Fos-R_dOase_dom"/>
</dbReference>
<dbReference type="InterPro" id="IPR029068">
    <property type="entry name" value="Glyas_Bleomycin-R_OHBP_Dase"/>
</dbReference>
<evidence type="ECO:0000313" key="2">
    <source>
        <dbReference type="EMBL" id="MCA9392055.1"/>
    </source>
</evidence>
<proteinExistence type="predicted"/>
<evidence type="ECO:0000259" key="1">
    <source>
        <dbReference type="PROSITE" id="PS51819"/>
    </source>
</evidence>